<protein>
    <submittedName>
        <fullName evidence="2">Uncharacterized protein</fullName>
    </submittedName>
</protein>
<evidence type="ECO:0000313" key="2">
    <source>
        <dbReference type="EMBL" id="EMJ5135827.1"/>
    </source>
</evidence>
<proteinExistence type="predicted"/>
<accession>A0AAI9DEP3</accession>
<dbReference type="RefSeq" id="WP_140181186.1">
    <property type="nucleotide sequence ID" value="NZ_VAUD01000014.1"/>
</dbReference>
<gene>
    <name evidence="2" type="ORF">RG298_003599</name>
</gene>
<dbReference type="AlphaFoldDB" id="A0AAI9DEP3"/>
<organism evidence="2">
    <name type="scientific">Providencia stuartii</name>
    <dbReference type="NCBI Taxonomy" id="588"/>
    <lineage>
        <taxon>Bacteria</taxon>
        <taxon>Pseudomonadati</taxon>
        <taxon>Pseudomonadota</taxon>
        <taxon>Gammaproteobacteria</taxon>
        <taxon>Enterobacterales</taxon>
        <taxon>Morganellaceae</taxon>
        <taxon>Providencia</taxon>
    </lineage>
</organism>
<feature type="compositionally biased region" description="Polar residues" evidence="1">
    <location>
        <begin position="44"/>
        <end position="57"/>
    </location>
</feature>
<feature type="compositionally biased region" description="Basic and acidic residues" evidence="1">
    <location>
        <begin position="66"/>
        <end position="75"/>
    </location>
</feature>
<comment type="caution">
    <text evidence="2">The sequence shown here is derived from an EMBL/GenBank/DDBJ whole genome shotgun (WGS) entry which is preliminary data.</text>
</comment>
<dbReference type="EMBL" id="ABMABF030000014">
    <property type="protein sequence ID" value="EMJ5135827.1"/>
    <property type="molecule type" value="Genomic_DNA"/>
</dbReference>
<evidence type="ECO:0000256" key="1">
    <source>
        <dbReference type="SAM" id="MobiDB-lite"/>
    </source>
</evidence>
<feature type="region of interest" description="Disordered" evidence="1">
    <location>
        <begin position="41"/>
        <end position="75"/>
    </location>
</feature>
<reference evidence="2" key="1">
    <citation type="submission" date="2024-02" db="EMBL/GenBank/DDBJ databases">
        <authorList>
            <consortium name="Clinical and Environmental Microbiology Branch: Whole genome sequencing antimicrobial resistance pathogens in the healthcare setting"/>
        </authorList>
    </citation>
    <scope>NUCLEOTIDE SEQUENCE</scope>
    <source>
        <strain evidence="2">2021GO-0154</strain>
    </source>
</reference>
<name>A0AAI9DEP3_PROST</name>
<sequence length="75" mass="8029">MRLRTLVPLSAPFTRAEILASAEQIALRVVVSRAPWTALESRTPKSMLSTANSQDTGSGVGTSPEDTVKSTPERC</sequence>